<evidence type="ECO:0000313" key="3">
    <source>
        <dbReference type="Proteomes" id="UP000008207"/>
    </source>
</evidence>
<dbReference type="HOGENOM" id="CLU_2569881_0_0_5"/>
<feature type="region of interest" description="Disordered" evidence="1">
    <location>
        <begin position="21"/>
        <end position="70"/>
    </location>
</feature>
<dbReference type="Proteomes" id="UP000008207">
    <property type="component" value="Chromosome"/>
</dbReference>
<name>B8IP08_METNO</name>
<gene>
    <name evidence="2" type="ordered locus">Mnod_5482</name>
</gene>
<keyword evidence="3" id="KW-1185">Reference proteome</keyword>
<dbReference type="KEGG" id="mno:Mnod_5482"/>
<dbReference type="AlphaFoldDB" id="B8IP08"/>
<organism evidence="2 3">
    <name type="scientific">Methylobacterium nodulans (strain LMG 21967 / CNCM I-2342 / ORS 2060)</name>
    <dbReference type="NCBI Taxonomy" id="460265"/>
    <lineage>
        <taxon>Bacteria</taxon>
        <taxon>Pseudomonadati</taxon>
        <taxon>Pseudomonadota</taxon>
        <taxon>Alphaproteobacteria</taxon>
        <taxon>Hyphomicrobiales</taxon>
        <taxon>Methylobacteriaceae</taxon>
        <taxon>Methylobacterium</taxon>
    </lineage>
</organism>
<accession>B8IP08</accession>
<dbReference type="STRING" id="460265.Mnod_5482"/>
<proteinExistence type="predicted"/>
<sequence>MVERILLQGLPYRNVMFRRRRRKPRRRITGDVAGRGRDLSSPGLHRPGPEGRTVGSIVAPQDDPPVSAAAGRALRCPACRP</sequence>
<reference evidence="2 3" key="1">
    <citation type="submission" date="2009-01" db="EMBL/GenBank/DDBJ databases">
        <title>Complete sequence of chromosome of Methylobacterium nodulans ORS 2060.</title>
        <authorList>
            <consortium name="US DOE Joint Genome Institute"/>
            <person name="Lucas S."/>
            <person name="Copeland A."/>
            <person name="Lapidus A."/>
            <person name="Glavina del Rio T."/>
            <person name="Dalin E."/>
            <person name="Tice H."/>
            <person name="Bruce D."/>
            <person name="Goodwin L."/>
            <person name="Pitluck S."/>
            <person name="Sims D."/>
            <person name="Brettin T."/>
            <person name="Detter J.C."/>
            <person name="Han C."/>
            <person name="Larimer F."/>
            <person name="Land M."/>
            <person name="Hauser L."/>
            <person name="Kyrpides N."/>
            <person name="Ivanova N."/>
            <person name="Marx C.J."/>
            <person name="Richardson P."/>
        </authorList>
    </citation>
    <scope>NUCLEOTIDE SEQUENCE [LARGE SCALE GENOMIC DNA]</scope>
    <source>
        <strain evidence="3">LMG 21967 / CNCM I-2342 / ORS 2060</strain>
    </source>
</reference>
<dbReference type="EMBL" id="CP001349">
    <property type="protein sequence ID" value="ACL60326.1"/>
    <property type="molecule type" value="Genomic_DNA"/>
</dbReference>
<protein>
    <submittedName>
        <fullName evidence="2">Uncharacterized protein</fullName>
    </submittedName>
</protein>
<evidence type="ECO:0000256" key="1">
    <source>
        <dbReference type="SAM" id="MobiDB-lite"/>
    </source>
</evidence>
<evidence type="ECO:0000313" key="2">
    <source>
        <dbReference type="EMBL" id="ACL60326.1"/>
    </source>
</evidence>